<dbReference type="Proteomes" id="UP001066276">
    <property type="component" value="Chromosome 2_2"/>
</dbReference>
<proteinExistence type="predicted"/>
<organism evidence="2 3">
    <name type="scientific">Pleurodeles waltl</name>
    <name type="common">Iberian ribbed newt</name>
    <dbReference type="NCBI Taxonomy" id="8319"/>
    <lineage>
        <taxon>Eukaryota</taxon>
        <taxon>Metazoa</taxon>
        <taxon>Chordata</taxon>
        <taxon>Craniata</taxon>
        <taxon>Vertebrata</taxon>
        <taxon>Euteleostomi</taxon>
        <taxon>Amphibia</taxon>
        <taxon>Batrachia</taxon>
        <taxon>Caudata</taxon>
        <taxon>Salamandroidea</taxon>
        <taxon>Salamandridae</taxon>
        <taxon>Pleurodelinae</taxon>
        <taxon>Pleurodeles</taxon>
    </lineage>
</organism>
<name>A0AAV7UY09_PLEWA</name>
<evidence type="ECO:0000313" key="3">
    <source>
        <dbReference type="Proteomes" id="UP001066276"/>
    </source>
</evidence>
<accession>A0AAV7UY09</accession>
<comment type="caution">
    <text evidence="2">The sequence shown here is derived from an EMBL/GenBank/DDBJ whole genome shotgun (WGS) entry which is preliminary data.</text>
</comment>
<keyword evidence="3" id="KW-1185">Reference proteome</keyword>
<feature type="compositionally biased region" description="Basic and acidic residues" evidence="1">
    <location>
        <begin position="216"/>
        <end position="225"/>
    </location>
</feature>
<protein>
    <submittedName>
        <fullName evidence="2">Uncharacterized protein</fullName>
    </submittedName>
</protein>
<evidence type="ECO:0000313" key="2">
    <source>
        <dbReference type="EMBL" id="KAJ1193798.1"/>
    </source>
</evidence>
<evidence type="ECO:0000256" key="1">
    <source>
        <dbReference type="SAM" id="MobiDB-lite"/>
    </source>
</evidence>
<dbReference type="EMBL" id="JANPWB010000004">
    <property type="protein sequence ID" value="KAJ1193798.1"/>
    <property type="molecule type" value="Genomic_DNA"/>
</dbReference>
<feature type="region of interest" description="Disordered" evidence="1">
    <location>
        <begin position="204"/>
        <end position="225"/>
    </location>
</feature>
<gene>
    <name evidence="2" type="ORF">NDU88_003094</name>
</gene>
<reference evidence="2" key="1">
    <citation type="journal article" date="2022" name="bioRxiv">
        <title>Sequencing and chromosome-scale assembly of the giantPleurodeles waltlgenome.</title>
        <authorList>
            <person name="Brown T."/>
            <person name="Elewa A."/>
            <person name="Iarovenko S."/>
            <person name="Subramanian E."/>
            <person name="Araus A.J."/>
            <person name="Petzold A."/>
            <person name="Susuki M."/>
            <person name="Suzuki K.-i.T."/>
            <person name="Hayashi T."/>
            <person name="Toyoda A."/>
            <person name="Oliveira C."/>
            <person name="Osipova E."/>
            <person name="Leigh N.D."/>
            <person name="Simon A."/>
            <person name="Yun M.H."/>
        </authorList>
    </citation>
    <scope>NUCLEOTIDE SEQUENCE</scope>
    <source>
        <strain evidence="2">20211129_DDA</strain>
        <tissue evidence="2">Liver</tissue>
    </source>
</reference>
<dbReference type="AlphaFoldDB" id="A0AAV7UY09"/>
<sequence>MNSQRFFMLLDRDSHKVSSSRLQSWAQIPNGLRIGAMREKHQRESCALMHHVARTPRRLSWLDTASKVGFSSRGSGAAKLVGQIPPGDHASLNAVMTPLGCRTTASARFSQHFSSRENSCSIMHTPYPLQSTRQEVGGHRPQSIRSALSHSVKNTWSSSYRYSLSSAYRTHHIESSYGRRLHFLLRCPSSHRYFCRHQGKLLAPPKLGSDSQRAPNRRDERETPKRILRVNAPCCAHTAPTQLARHSLKGRFLLTRLWRGETGRADPSR</sequence>